<organism evidence="2">
    <name type="scientific">Tetraselmis sp. GSL018</name>
    <dbReference type="NCBI Taxonomy" id="582737"/>
    <lineage>
        <taxon>Eukaryota</taxon>
        <taxon>Viridiplantae</taxon>
        <taxon>Chlorophyta</taxon>
        <taxon>core chlorophytes</taxon>
        <taxon>Chlorodendrophyceae</taxon>
        <taxon>Chlorodendrales</taxon>
        <taxon>Chlorodendraceae</taxon>
        <taxon>Tetraselmis</taxon>
    </lineage>
</organism>
<feature type="non-terminal residue" evidence="2">
    <location>
        <position position="1"/>
    </location>
</feature>
<feature type="compositionally biased region" description="Low complexity" evidence="1">
    <location>
        <begin position="71"/>
        <end position="84"/>
    </location>
</feature>
<reference evidence="2" key="1">
    <citation type="submission" date="2014-05" db="EMBL/GenBank/DDBJ databases">
        <title>The transcriptome of the halophilic microalga Tetraselmis sp. GSL018 isolated from the Great Salt Lake, Utah.</title>
        <authorList>
            <person name="Jinkerson R.E."/>
            <person name="D'Adamo S."/>
            <person name="Posewitz M.C."/>
        </authorList>
    </citation>
    <scope>NUCLEOTIDE SEQUENCE</scope>
    <source>
        <strain evidence="2">GSL018</strain>
    </source>
</reference>
<dbReference type="AlphaFoldDB" id="A0A061S2V7"/>
<gene>
    <name evidence="2" type="ORF">TSPGSL018_14805</name>
</gene>
<protein>
    <submittedName>
        <fullName evidence="2">Uncharacterized protein</fullName>
    </submittedName>
</protein>
<evidence type="ECO:0000313" key="2">
    <source>
        <dbReference type="EMBL" id="JAC78568.1"/>
    </source>
</evidence>
<accession>A0A061S2V7</accession>
<sequence length="84" mass="8252">LKKGLLNKPPVSASNPLKRKADGPALPSETQSESEGGRDPGDPSAANSKEPAVSSIDGQQQIPSTAEPMDVDGGAAVGGAASTG</sequence>
<feature type="region of interest" description="Disordered" evidence="1">
    <location>
        <begin position="1"/>
        <end position="84"/>
    </location>
</feature>
<dbReference type="EMBL" id="GBEZ01006852">
    <property type="protein sequence ID" value="JAC78568.1"/>
    <property type="molecule type" value="Transcribed_RNA"/>
</dbReference>
<name>A0A061S2V7_9CHLO</name>
<evidence type="ECO:0000256" key="1">
    <source>
        <dbReference type="SAM" id="MobiDB-lite"/>
    </source>
</evidence>
<proteinExistence type="predicted"/>
<feature type="non-terminal residue" evidence="2">
    <location>
        <position position="84"/>
    </location>
</feature>